<feature type="domain" description="CheW-like" evidence="1">
    <location>
        <begin position="11"/>
        <end position="148"/>
    </location>
</feature>
<dbReference type="STRING" id="309803.CTN_1884"/>
<gene>
    <name evidence="2" type="ordered locus">CTN_1884</name>
</gene>
<dbReference type="Gene3D" id="2.30.30.40">
    <property type="entry name" value="SH3 Domains"/>
    <property type="match status" value="1"/>
</dbReference>
<dbReference type="GO" id="GO:0005829">
    <property type="term" value="C:cytosol"/>
    <property type="evidence" value="ECO:0007669"/>
    <property type="project" value="TreeGrafter"/>
</dbReference>
<dbReference type="EMBL" id="CP000916">
    <property type="protein sequence ID" value="ACM24060.1"/>
    <property type="molecule type" value="Genomic_DNA"/>
</dbReference>
<dbReference type="Pfam" id="PF01584">
    <property type="entry name" value="CheW"/>
    <property type="match status" value="1"/>
</dbReference>
<keyword evidence="3" id="KW-1185">Reference proteome</keyword>
<protein>
    <submittedName>
        <fullName evidence="2">Chemotaxis protein cheW</fullName>
    </submittedName>
</protein>
<dbReference type="PROSITE" id="PS50851">
    <property type="entry name" value="CHEW"/>
    <property type="match status" value="1"/>
</dbReference>
<evidence type="ECO:0000313" key="3">
    <source>
        <dbReference type="Proteomes" id="UP000000445"/>
    </source>
</evidence>
<sequence>MEVKKLPDMREFEVLSFEVEDQALAFDVDNIEMVIEKPEITPVPKSKHFVEGVINLRGRIIPVVNLAKVLDISFDDSKMKSIIVAKTKDVEVGFLVDRVLGVLRITEEHVEMVDVSDKFGKKSKGLIKTDGRLIIYLNIDEIIEEITVKEGV</sequence>
<dbReference type="Gene3D" id="2.40.50.180">
    <property type="entry name" value="CheA-289, Domain 4"/>
    <property type="match status" value="1"/>
</dbReference>
<dbReference type="AlphaFoldDB" id="B9KAS7"/>
<dbReference type="PANTHER" id="PTHR22617:SF23">
    <property type="entry name" value="CHEMOTAXIS PROTEIN CHEW"/>
    <property type="match status" value="1"/>
</dbReference>
<dbReference type="GO" id="GO:0007165">
    <property type="term" value="P:signal transduction"/>
    <property type="evidence" value="ECO:0007669"/>
    <property type="project" value="InterPro"/>
</dbReference>
<evidence type="ECO:0000313" key="2">
    <source>
        <dbReference type="EMBL" id="ACM24060.1"/>
    </source>
</evidence>
<dbReference type="InterPro" id="IPR039315">
    <property type="entry name" value="CheW"/>
</dbReference>
<dbReference type="SMART" id="SM00260">
    <property type="entry name" value="CheW"/>
    <property type="match status" value="1"/>
</dbReference>
<dbReference type="PANTHER" id="PTHR22617">
    <property type="entry name" value="CHEMOTAXIS SENSOR HISTIDINE KINASE-RELATED"/>
    <property type="match status" value="1"/>
</dbReference>
<name>B9KAS7_THENN</name>
<dbReference type="KEGG" id="tna:CTN_1884"/>
<dbReference type="GO" id="GO:0006935">
    <property type="term" value="P:chemotaxis"/>
    <property type="evidence" value="ECO:0007669"/>
    <property type="project" value="InterPro"/>
</dbReference>
<dbReference type="HOGENOM" id="CLU_048995_3_2_0"/>
<dbReference type="eggNOG" id="COG0835">
    <property type="taxonomic scope" value="Bacteria"/>
</dbReference>
<dbReference type="InterPro" id="IPR002545">
    <property type="entry name" value="CheW-lke_dom"/>
</dbReference>
<dbReference type="SUPFAM" id="SSF50341">
    <property type="entry name" value="CheW-like"/>
    <property type="match status" value="1"/>
</dbReference>
<evidence type="ECO:0000259" key="1">
    <source>
        <dbReference type="PROSITE" id="PS50851"/>
    </source>
</evidence>
<dbReference type="InterPro" id="IPR036061">
    <property type="entry name" value="CheW-like_dom_sf"/>
</dbReference>
<dbReference type="RefSeq" id="WP_015920296.1">
    <property type="nucleotide sequence ID" value="NC_011978.1"/>
</dbReference>
<organism evidence="2 3">
    <name type="scientific">Thermotoga neapolitana (strain ATCC 49049 / DSM 4359 / NBRC 107923 / NS-E)</name>
    <dbReference type="NCBI Taxonomy" id="309803"/>
    <lineage>
        <taxon>Bacteria</taxon>
        <taxon>Thermotogati</taxon>
        <taxon>Thermotogota</taxon>
        <taxon>Thermotogae</taxon>
        <taxon>Thermotogales</taxon>
        <taxon>Thermotogaceae</taxon>
        <taxon>Thermotoga</taxon>
    </lineage>
</organism>
<dbReference type="Proteomes" id="UP000000445">
    <property type="component" value="Chromosome"/>
</dbReference>
<accession>B9KAS7</accession>
<reference evidence="2 3" key="1">
    <citation type="journal article" date="2009" name="Biosci. Biotechnol. Biochem.">
        <title>WeGAS: a web-based microbial genome annotation system.</title>
        <authorList>
            <person name="Lee D."/>
            <person name="Seo H."/>
            <person name="Park C."/>
            <person name="Park K."/>
        </authorList>
    </citation>
    <scope>NUCLEOTIDE SEQUENCE [LARGE SCALE GENOMIC DNA]</scope>
    <source>
        <strain evidence="3">ATCC 49049 / DSM 4359 / NBRC 107923 / NS-E</strain>
    </source>
</reference>
<proteinExistence type="predicted"/>